<dbReference type="InterPro" id="IPR034829">
    <property type="entry name" value="DnaD-like_sf"/>
</dbReference>
<evidence type="ECO:0000313" key="3">
    <source>
        <dbReference type="EMBL" id="GAJ16735.1"/>
    </source>
</evidence>
<dbReference type="PANTHER" id="PTHR37293:SF5">
    <property type="entry name" value="DNA REPLICATION PROTEIN"/>
    <property type="match status" value="1"/>
</dbReference>
<organism evidence="3">
    <name type="scientific">marine sediment metagenome</name>
    <dbReference type="NCBI Taxonomy" id="412755"/>
    <lineage>
        <taxon>unclassified sequences</taxon>
        <taxon>metagenomes</taxon>
        <taxon>ecological metagenomes</taxon>
    </lineage>
</organism>
<feature type="non-terminal residue" evidence="3">
    <location>
        <position position="127"/>
    </location>
</feature>
<dbReference type="InterPro" id="IPR053162">
    <property type="entry name" value="DnaD"/>
</dbReference>
<proteinExistence type="predicted"/>
<dbReference type="AlphaFoldDB" id="X1VXU7"/>
<reference evidence="3" key="1">
    <citation type="journal article" date="2014" name="Front. Microbiol.">
        <title>High frequency of phylogenetically diverse reductive dehalogenase-homologous genes in deep subseafloor sedimentary metagenomes.</title>
        <authorList>
            <person name="Kawai M."/>
            <person name="Futagami T."/>
            <person name="Toyoda A."/>
            <person name="Takaki Y."/>
            <person name="Nishi S."/>
            <person name="Hori S."/>
            <person name="Arai W."/>
            <person name="Tsubouchi T."/>
            <person name="Morono Y."/>
            <person name="Uchiyama I."/>
            <person name="Ito T."/>
            <person name="Fujiyama A."/>
            <person name="Inagaki F."/>
            <person name="Takami H."/>
        </authorList>
    </citation>
    <scope>NUCLEOTIDE SEQUENCE</scope>
    <source>
        <strain evidence="3">Expedition CK06-06</strain>
    </source>
</reference>
<feature type="region of interest" description="Disordered" evidence="1">
    <location>
        <begin position="101"/>
        <end position="127"/>
    </location>
</feature>
<protein>
    <recommendedName>
        <fullName evidence="2">DnaB/C C-terminal domain-containing protein</fullName>
    </recommendedName>
</protein>
<dbReference type="InterPro" id="IPR006343">
    <property type="entry name" value="DnaB/C_C"/>
</dbReference>
<dbReference type="EMBL" id="BARW01040195">
    <property type="protein sequence ID" value="GAJ16735.1"/>
    <property type="molecule type" value="Genomic_DNA"/>
</dbReference>
<dbReference type="SUPFAM" id="SSF158499">
    <property type="entry name" value="DnaD domain-like"/>
    <property type="match status" value="1"/>
</dbReference>
<gene>
    <name evidence="3" type="ORF">S12H4_60873</name>
</gene>
<evidence type="ECO:0000256" key="1">
    <source>
        <dbReference type="SAM" id="MobiDB-lite"/>
    </source>
</evidence>
<accession>X1VXU7</accession>
<dbReference type="Gene3D" id="1.10.10.630">
    <property type="entry name" value="DnaD domain-like"/>
    <property type="match status" value="1"/>
</dbReference>
<sequence>LHPLTTPTTVKDIEAEVEVEGNALRNGVTSVTAEAVLAEIANLHEENFGIMTPILSEKFKDFVKNYRGPIDWIKEAFAEAVSNNVRKWAYVEAILDRWQQEGREKHGRRAGPGRGATAHKQDPHAAA</sequence>
<evidence type="ECO:0000259" key="2">
    <source>
        <dbReference type="Pfam" id="PF07261"/>
    </source>
</evidence>
<feature type="non-terminal residue" evidence="3">
    <location>
        <position position="1"/>
    </location>
</feature>
<name>X1VXU7_9ZZZZ</name>
<comment type="caution">
    <text evidence="3">The sequence shown here is derived from an EMBL/GenBank/DDBJ whole genome shotgun (WGS) entry which is preliminary data.</text>
</comment>
<dbReference type="NCBIfam" id="TIGR01446">
    <property type="entry name" value="DnaD_dom"/>
    <property type="match status" value="1"/>
</dbReference>
<dbReference type="Pfam" id="PF07261">
    <property type="entry name" value="DnaB_2"/>
    <property type="match status" value="1"/>
</dbReference>
<dbReference type="PANTHER" id="PTHR37293">
    <property type="entry name" value="PHAGE REPLICATION PROTEIN-RELATED"/>
    <property type="match status" value="1"/>
</dbReference>
<feature type="domain" description="DnaB/C C-terminal" evidence="2">
    <location>
        <begin position="44"/>
        <end position="102"/>
    </location>
</feature>